<organism evidence="4 5">
    <name type="scientific">Rhizorhabdus histidinilytica</name>
    <dbReference type="NCBI Taxonomy" id="439228"/>
    <lineage>
        <taxon>Bacteria</taxon>
        <taxon>Pseudomonadati</taxon>
        <taxon>Pseudomonadota</taxon>
        <taxon>Alphaproteobacteria</taxon>
        <taxon>Sphingomonadales</taxon>
        <taxon>Sphingomonadaceae</taxon>
        <taxon>Rhizorhabdus</taxon>
    </lineage>
</organism>
<dbReference type="Pfam" id="PF01565">
    <property type="entry name" value="FAD_binding_4"/>
    <property type="match status" value="1"/>
</dbReference>
<evidence type="ECO:0000313" key="4">
    <source>
        <dbReference type="EMBL" id="SKB47637.1"/>
    </source>
</evidence>
<name>A0A1T5BKP4_9SPHN</name>
<keyword evidence="2" id="KW-0274">FAD</keyword>
<evidence type="ECO:0000313" key="5">
    <source>
        <dbReference type="Proteomes" id="UP000189818"/>
    </source>
</evidence>
<dbReference type="RefSeq" id="WP_079647417.1">
    <property type="nucleotide sequence ID" value="NZ_FUYM01000003.1"/>
</dbReference>
<gene>
    <name evidence="4" type="ORF">SAMN06295920_10375</name>
</gene>
<dbReference type="GO" id="GO:0071949">
    <property type="term" value="F:FAD binding"/>
    <property type="evidence" value="ECO:0007669"/>
    <property type="project" value="InterPro"/>
</dbReference>
<dbReference type="PROSITE" id="PS51387">
    <property type="entry name" value="FAD_PCMH"/>
    <property type="match status" value="1"/>
</dbReference>
<accession>A0A1T5BKP4</accession>
<evidence type="ECO:0000259" key="3">
    <source>
        <dbReference type="PROSITE" id="PS51387"/>
    </source>
</evidence>
<feature type="domain" description="FAD-binding PCMH-type" evidence="3">
    <location>
        <begin position="1"/>
        <end position="181"/>
    </location>
</feature>
<dbReference type="Gene3D" id="3.30.465.10">
    <property type="match status" value="1"/>
</dbReference>
<dbReference type="InterPro" id="IPR006094">
    <property type="entry name" value="Oxid_FAD_bind_N"/>
</dbReference>
<dbReference type="GO" id="GO:0003824">
    <property type="term" value="F:catalytic activity"/>
    <property type="evidence" value="ECO:0007669"/>
    <property type="project" value="InterPro"/>
</dbReference>
<dbReference type="SUPFAM" id="SSF56176">
    <property type="entry name" value="FAD-binding/transporter-associated domain-like"/>
    <property type="match status" value="1"/>
</dbReference>
<dbReference type="InterPro" id="IPR036318">
    <property type="entry name" value="FAD-bd_PCMH-like_sf"/>
</dbReference>
<dbReference type="Proteomes" id="UP000189818">
    <property type="component" value="Unassembled WGS sequence"/>
</dbReference>
<dbReference type="SUPFAM" id="SSF55103">
    <property type="entry name" value="FAD-linked oxidases, C-terminal domain"/>
    <property type="match status" value="1"/>
</dbReference>
<evidence type="ECO:0000256" key="1">
    <source>
        <dbReference type="ARBA" id="ARBA00022630"/>
    </source>
</evidence>
<evidence type="ECO:0000256" key="2">
    <source>
        <dbReference type="ARBA" id="ARBA00022827"/>
    </source>
</evidence>
<dbReference type="InterPro" id="IPR016169">
    <property type="entry name" value="FAD-bd_PCMH_sub2"/>
</dbReference>
<keyword evidence="1" id="KW-0285">Flavoprotein</keyword>
<proteinExistence type="predicted"/>
<dbReference type="STRING" id="439228.SAMN06295920_10375"/>
<reference evidence="5" key="1">
    <citation type="submission" date="2017-02" db="EMBL/GenBank/DDBJ databases">
        <authorList>
            <person name="Varghese N."/>
            <person name="Submissions S."/>
        </authorList>
    </citation>
    <scope>NUCLEOTIDE SEQUENCE [LARGE SCALE GENOMIC DNA]</scope>
    <source>
        <strain evidence="5">UM2</strain>
    </source>
</reference>
<dbReference type="PANTHER" id="PTHR11748">
    <property type="entry name" value="D-LACTATE DEHYDROGENASE"/>
    <property type="match status" value="1"/>
</dbReference>
<dbReference type="PANTHER" id="PTHR11748:SF103">
    <property type="entry name" value="GLYCOLATE OXIDASE SUBUNIT GLCE"/>
    <property type="match status" value="1"/>
</dbReference>
<dbReference type="AlphaFoldDB" id="A0A1T5BKP4"/>
<protein>
    <submittedName>
        <fullName evidence="4">Glycolate oxidase FAD binding subunit</fullName>
    </submittedName>
</protein>
<dbReference type="InterPro" id="IPR016166">
    <property type="entry name" value="FAD-bd_PCMH"/>
</dbReference>
<sequence length="390" mass="40543">MTVHHPTTPEDLERLFADAVGHGGKLELRGGGSKTAIGAARDAEIVDLRGFAGVADYDPPELVLTVRPGTPLADVERLVAEQGQMLAFEPFDHGPLFGQAPGTATIGGVVAAGTAGSGRLTAGGARDHLLGFTAVSGRGERFVAGGKVVKNVTGYDLPKLIAGSWGRLAAITELTLKVLPRPRVVRTMAIEGLGAEAAQAAMADAMGGPAEIAAAAHRPALDGRAAVTLFRVQGFAPSVEARCAALPHLLERHGRTVELPADEAAPLWTSIGRAGALADAETLWRVALPPSAAPGFVAAFDPLGGRWLLDWAGGLVWLGFDGDPALVRSTAEAAGGHAMLLRGPAELRDRVPMQHPRAAGVMALEERVRRAFDPAGIFETGRFLDHAHAH</sequence>
<dbReference type="EMBL" id="FUYM01000003">
    <property type="protein sequence ID" value="SKB47637.1"/>
    <property type="molecule type" value="Genomic_DNA"/>
</dbReference>
<dbReference type="OrthoDB" id="9811557at2"/>
<dbReference type="InterPro" id="IPR016164">
    <property type="entry name" value="FAD-linked_Oxase-like_C"/>
</dbReference>
<keyword evidence="5" id="KW-1185">Reference proteome</keyword>